<sequence length="279" mass="32034">MRISIKEDRSTVKCSRDNFYPAALTPETHGKPQSSPKTGLDAEKQIYYKKDHSHEHFQIKRGQIDRYRGVDHIRRERFLLSVTIPDNTLTASGPKQQQGNDFALLRQHSYFPATYSNLGLSGTQKTIVDVVEEAAQGIINEGALHGKVHEAEWLAKRLYDVKHEIAELSDGNTLLIIDLTVPSDRREGSVRCGANMSLFSEFSEEEEFVIWPGIKFRFVKSEYDTMKKKHYLFKIWIFRICIFWGVGVVITFLALLCGIIQTCTLKIYKIDQLFLPYPS</sequence>
<keyword evidence="5" id="KW-1185">Reference proteome</keyword>
<evidence type="ECO:0000256" key="1">
    <source>
        <dbReference type="SAM" id="Phobius"/>
    </source>
</evidence>
<keyword evidence="1" id="KW-1133">Transmembrane helix</keyword>
<comment type="caution">
    <text evidence="2">The sequence shown here is derived from an EMBL/GenBank/DDBJ whole genome shotgun (WGS) entry which is preliminary data.</text>
</comment>
<evidence type="ECO:0000313" key="5">
    <source>
        <dbReference type="Proteomes" id="UP000663873"/>
    </source>
</evidence>
<feature type="transmembrane region" description="Helical" evidence="1">
    <location>
        <begin position="236"/>
        <end position="256"/>
    </location>
</feature>
<dbReference type="Proteomes" id="UP000663825">
    <property type="component" value="Unassembled WGS sequence"/>
</dbReference>
<evidence type="ECO:0000313" key="4">
    <source>
        <dbReference type="Proteomes" id="UP000663825"/>
    </source>
</evidence>
<protein>
    <submittedName>
        <fullName evidence="2">Uncharacterized protein</fullName>
    </submittedName>
</protein>
<dbReference type="Proteomes" id="UP000663873">
    <property type="component" value="Unassembled WGS sequence"/>
</dbReference>
<keyword evidence="1" id="KW-0472">Membrane</keyword>
<reference evidence="2" key="1">
    <citation type="submission" date="2021-02" db="EMBL/GenBank/DDBJ databases">
        <authorList>
            <person name="Nowell W R."/>
        </authorList>
    </citation>
    <scope>NUCLEOTIDE SEQUENCE</scope>
</reference>
<dbReference type="EMBL" id="CAJOBP010003582">
    <property type="protein sequence ID" value="CAF4410933.1"/>
    <property type="molecule type" value="Genomic_DNA"/>
</dbReference>
<dbReference type="AlphaFoldDB" id="A0A817S1M6"/>
<gene>
    <name evidence="2" type="ORF">TIS948_LOCUS16427</name>
    <name evidence="3" type="ORF">UJA718_LOCUS19810</name>
</gene>
<evidence type="ECO:0000313" key="2">
    <source>
        <dbReference type="EMBL" id="CAF3272776.1"/>
    </source>
</evidence>
<proteinExistence type="predicted"/>
<dbReference type="OrthoDB" id="10181107at2759"/>
<accession>A0A817S1M6</accession>
<evidence type="ECO:0000313" key="3">
    <source>
        <dbReference type="EMBL" id="CAF4410933.1"/>
    </source>
</evidence>
<name>A0A817S1M6_9BILA</name>
<organism evidence="2 4">
    <name type="scientific">Rotaria socialis</name>
    <dbReference type="NCBI Taxonomy" id="392032"/>
    <lineage>
        <taxon>Eukaryota</taxon>
        <taxon>Metazoa</taxon>
        <taxon>Spiralia</taxon>
        <taxon>Gnathifera</taxon>
        <taxon>Rotifera</taxon>
        <taxon>Eurotatoria</taxon>
        <taxon>Bdelloidea</taxon>
        <taxon>Philodinida</taxon>
        <taxon>Philodinidae</taxon>
        <taxon>Rotaria</taxon>
    </lineage>
</organism>
<dbReference type="EMBL" id="CAJNXB010002697">
    <property type="protein sequence ID" value="CAF3272776.1"/>
    <property type="molecule type" value="Genomic_DNA"/>
</dbReference>
<keyword evidence="1" id="KW-0812">Transmembrane</keyword>